<evidence type="ECO:0000259" key="1">
    <source>
        <dbReference type="Pfam" id="PF00535"/>
    </source>
</evidence>
<dbReference type="AlphaFoldDB" id="A0A1I6M5E9"/>
<dbReference type="Gene3D" id="3.90.550.10">
    <property type="entry name" value="Spore Coat Polysaccharide Biosynthesis Protein SpsA, Chain A"/>
    <property type="match status" value="1"/>
</dbReference>
<dbReference type="GO" id="GO:0044010">
    <property type="term" value="P:single-species biofilm formation"/>
    <property type="evidence" value="ECO:0007669"/>
    <property type="project" value="TreeGrafter"/>
</dbReference>
<dbReference type="STRING" id="474950.SAMN05421771_1877"/>
<keyword evidence="3" id="KW-1185">Reference proteome</keyword>
<dbReference type="InterPro" id="IPR029044">
    <property type="entry name" value="Nucleotide-diphossugar_trans"/>
</dbReference>
<reference evidence="2 3" key="1">
    <citation type="submission" date="2016-10" db="EMBL/GenBank/DDBJ databases">
        <authorList>
            <person name="de Groot N.N."/>
        </authorList>
    </citation>
    <scope>NUCLEOTIDE SEQUENCE [LARGE SCALE GENOMIC DNA]</scope>
    <source>
        <strain evidence="2 3">DSM 21001</strain>
    </source>
</reference>
<dbReference type="InterPro" id="IPR001173">
    <property type="entry name" value="Glyco_trans_2-like"/>
</dbReference>
<gene>
    <name evidence="2" type="ORF">SAMN05421771_1877</name>
</gene>
<protein>
    <submittedName>
        <fullName evidence="2">Rhamnosyltransferase</fullName>
    </submittedName>
</protein>
<dbReference type="PANTHER" id="PTHR43685:SF13">
    <property type="entry name" value="O ANTIGEN BIOSYNTHESIS RHAMNOSYLTRANSFERASE RFBN"/>
    <property type="match status" value="1"/>
</dbReference>
<dbReference type="Pfam" id="PF00535">
    <property type="entry name" value="Glycos_transf_2"/>
    <property type="match status" value="1"/>
</dbReference>
<dbReference type="GO" id="GO:0016740">
    <property type="term" value="F:transferase activity"/>
    <property type="evidence" value="ECO:0007669"/>
    <property type="project" value="UniProtKB-KW"/>
</dbReference>
<organism evidence="2 3">
    <name type="scientific">Granulicella pectinivorans</name>
    <dbReference type="NCBI Taxonomy" id="474950"/>
    <lineage>
        <taxon>Bacteria</taxon>
        <taxon>Pseudomonadati</taxon>
        <taxon>Acidobacteriota</taxon>
        <taxon>Terriglobia</taxon>
        <taxon>Terriglobales</taxon>
        <taxon>Acidobacteriaceae</taxon>
        <taxon>Granulicella</taxon>
    </lineage>
</organism>
<keyword evidence="2" id="KW-0808">Transferase</keyword>
<dbReference type="EMBL" id="FOZL01000001">
    <property type="protein sequence ID" value="SFS10947.1"/>
    <property type="molecule type" value="Genomic_DNA"/>
</dbReference>
<dbReference type="RefSeq" id="WP_245781780.1">
    <property type="nucleotide sequence ID" value="NZ_FOZL01000001.1"/>
</dbReference>
<accession>A0A1I6M5E9</accession>
<dbReference type="Proteomes" id="UP000199024">
    <property type="component" value="Unassembled WGS sequence"/>
</dbReference>
<evidence type="ECO:0000313" key="3">
    <source>
        <dbReference type="Proteomes" id="UP000199024"/>
    </source>
</evidence>
<sequence>MVTSVGTMTDKKTSFIASFPSNTCIIIPTYNAARYWDSLHSALTKQGVESDQVLIIDSSSTDGTAALVRSAGFQLKVIPTESFRHGATRQMAAKMASWADFLVYLTQDALPSDADSIQKLLDAFADPDVGGVYGRQLPRESADPIERHSRLFNYTEVSQVRTSGSRAEMGMKAAFFSNSFAAYRRKALDAVGGFPNVILSEDCTVAARMLLADWKIVYQADAKVIHSHGLSIRKEFSRYFDIGVHHGQEKWFIEQFGTPQGEGVRFVKSELSFLRKHGYAFIPLALFRTVSKYVAYRLGLHEADLPMGLVDMISAHPHYWQDRRLDELAKQMEIEVHSRTPHVPRP</sequence>
<feature type="domain" description="Glycosyltransferase 2-like" evidence="1">
    <location>
        <begin position="24"/>
        <end position="191"/>
    </location>
</feature>
<dbReference type="SUPFAM" id="SSF53448">
    <property type="entry name" value="Nucleotide-diphospho-sugar transferases"/>
    <property type="match status" value="1"/>
</dbReference>
<proteinExistence type="predicted"/>
<dbReference type="CDD" id="cd00761">
    <property type="entry name" value="Glyco_tranf_GTA_type"/>
    <property type="match status" value="1"/>
</dbReference>
<evidence type="ECO:0000313" key="2">
    <source>
        <dbReference type="EMBL" id="SFS10947.1"/>
    </source>
</evidence>
<dbReference type="InterPro" id="IPR050834">
    <property type="entry name" value="Glycosyltransf_2"/>
</dbReference>
<name>A0A1I6M5E9_9BACT</name>
<dbReference type="PANTHER" id="PTHR43685">
    <property type="entry name" value="GLYCOSYLTRANSFERASE"/>
    <property type="match status" value="1"/>
</dbReference>